<organism evidence="3 4">
    <name type="scientific">Pieris brassicae</name>
    <name type="common">White butterfly</name>
    <name type="synonym">Large white butterfly</name>
    <dbReference type="NCBI Taxonomy" id="7116"/>
    <lineage>
        <taxon>Eukaryota</taxon>
        <taxon>Metazoa</taxon>
        <taxon>Ecdysozoa</taxon>
        <taxon>Arthropoda</taxon>
        <taxon>Hexapoda</taxon>
        <taxon>Insecta</taxon>
        <taxon>Pterygota</taxon>
        <taxon>Neoptera</taxon>
        <taxon>Endopterygota</taxon>
        <taxon>Lepidoptera</taxon>
        <taxon>Glossata</taxon>
        <taxon>Ditrysia</taxon>
        <taxon>Papilionoidea</taxon>
        <taxon>Pieridae</taxon>
        <taxon>Pierinae</taxon>
        <taxon>Pieris</taxon>
    </lineage>
</organism>
<name>A0A9P0T0I0_PIEBR</name>
<dbReference type="AlphaFoldDB" id="A0A9P0T0I0"/>
<feature type="region of interest" description="Disordered" evidence="2">
    <location>
        <begin position="1"/>
        <end position="36"/>
    </location>
</feature>
<evidence type="ECO:0000313" key="4">
    <source>
        <dbReference type="Proteomes" id="UP001152562"/>
    </source>
</evidence>
<evidence type="ECO:0000313" key="3">
    <source>
        <dbReference type="EMBL" id="CAH3939748.1"/>
    </source>
</evidence>
<evidence type="ECO:0000256" key="2">
    <source>
        <dbReference type="SAM" id="MobiDB-lite"/>
    </source>
</evidence>
<dbReference type="Proteomes" id="UP001152562">
    <property type="component" value="Unassembled WGS sequence"/>
</dbReference>
<evidence type="ECO:0000256" key="1">
    <source>
        <dbReference type="SAM" id="Coils"/>
    </source>
</evidence>
<reference evidence="3" key="1">
    <citation type="submission" date="2022-05" db="EMBL/GenBank/DDBJ databases">
        <authorList>
            <person name="Okamura Y."/>
        </authorList>
    </citation>
    <scope>NUCLEOTIDE SEQUENCE</scope>
</reference>
<accession>A0A9P0T0I0</accession>
<gene>
    <name evidence="3" type="ORF">PIBRA_LOCUS1302</name>
</gene>
<sequence>MFGIRTPTKVTTPTPQAIEREEREGLAPVQPQTPTLTPAVRKSIGELEAAIAQSAEGLKKQKQYKNRLTEAAAVQQSALLQLDAARNLKGEIKAAVTSAVKRLYELVKEADSQTKEGKDKRKEKERGSEEVLEKEKDKNKTYNIDTTPQAKMYQMDEHLKRLEKETKKLEDISKLLQDNIKQNKRKPDAILEDQRGQKILCHVEENARKLEEIKEKMGEQELKEIKMLLETQIEKTDERDRNIEERIERTYANVVASNSNTVQRQQPFTTSNNQNRTNHPLTYKPKTHKLVVKSNSQETNSEIYERIRSTVDPKTTGLRIIRADTIKKWQQRYAESEQGLVTRIFLPDIKLAYKFVRQRRPNRNLVHIMTGHGPFASYLNRFNLKRDPSCPCDNTTPETSLHCLLSCPMFGVARHEVGEKTGISLVENQLPQFVSRDDLRTHLEELCDRIIQSVRRRNRDCNTPAHVTEGDVRGTGLSHG</sequence>
<proteinExistence type="predicted"/>
<feature type="coiled-coil region" evidence="1">
    <location>
        <begin position="203"/>
        <end position="239"/>
    </location>
</feature>
<feature type="region of interest" description="Disordered" evidence="2">
    <location>
        <begin position="110"/>
        <end position="136"/>
    </location>
</feature>
<evidence type="ECO:0008006" key="5">
    <source>
        <dbReference type="Google" id="ProtNLM"/>
    </source>
</evidence>
<comment type="caution">
    <text evidence="3">The sequence shown here is derived from an EMBL/GenBank/DDBJ whole genome shotgun (WGS) entry which is preliminary data.</text>
</comment>
<keyword evidence="1" id="KW-0175">Coiled coil</keyword>
<dbReference type="EMBL" id="CALOZG010000002">
    <property type="protein sequence ID" value="CAH3939748.1"/>
    <property type="molecule type" value="Genomic_DNA"/>
</dbReference>
<feature type="coiled-coil region" evidence="1">
    <location>
        <begin position="152"/>
        <end position="179"/>
    </location>
</feature>
<keyword evidence="4" id="KW-1185">Reference proteome</keyword>
<protein>
    <recommendedName>
        <fullName evidence="5">Reverse transcriptase zinc-binding domain-containing protein</fullName>
    </recommendedName>
</protein>